<accession>A0A6J2QF36</accession>
<dbReference type="KEGG" id="cgob:115013869"/>
<dbReference type="Gene3D" id="2.30.29.30">
    <property type="entry name" value="Pleckstrin-homology domain (PH domain)/Phosphotyrosine-binding domain (PTB)"/>
    <property type="match status" value="1"/>
</dbReference>
<dbReference type="PANTHER" id="PTHR46645:SF2">
    <property type="entry name" value="GRAM DOMAIN-CONTAINING PROTEIN 2B"/>
    <property type="match status" value="1"/>
</dbReference>
<evidence type="ECO:0000256" key="2">
    <source>
        <dbReference type="SAM" id="Phobius"/>
    </source>
</evidence>
<dbReference type="InterPro" id="IPR004182">
    <property type="entry name" value="GRAM"/>
</dbReference>
<dbReference type="Proteomes" id="UP000504630">
    <property type="component" value="Chromosome 9"/>
</dbReference>
<name>A0A6J2QF36_COTGO</name>
<reference evidence="5" key="1">
    <citation type="submission" date="2025-08" db="UniProtKB">
        <authorList>
            <consortium name="RefSeq"/>
        </authorList>
    </citation>
    <scope>IDENTIFICATION</scope>
</reference>
<keyword evidence="2" id="KW-1133">Transmembrane helix</keyword>
<dbReference type="CDD" id="cd13220">
    <property type="entry name" value="PH-GRAM_GRAMDC"/>
    <property type="match status" value="1"/>
</dbReference>
<dbReference type="GO" id="GO:0005881">
    <property type="term" value="C:cytoplasmic microtubule"/>
    <property type="evidence" value="ECO:0007669"/>
    <property type="project" value="TreeGrafter"/>
</dbReference>
<feature type="region of interest" description="Disordered" evidence="1">
    <location>
        <begin position="294"/>
        <end position="329"/>
    </location>
</feature>
<proteinExistence type="predicted"/>
<keyword evidence="4" id="KW-1185">Reference proteome</keyword>
<dbReference type="RefSeq" id="XP_029296276.1">
    <property type="nucleotide sequence ID" value="XM_029440416.1"/>
</dbReference>
<dbReference type="InterPro" id="IPR011993">
    <property type="entry name" value="PH-like_dom_sf"/>
</dbReference>
<protein>
    <submittedName>
        <fullName evidence="5">GRAM domain-containing protein 2B</fullName>
    </submittedName>
</protein>
<feature type="compositionally biased region" description="Basic and acidic residues" evidence="1">
    <location>
        <begin position="294"/>
        <end position="303"/>
    </location>
</feature>
<dbReference type="SMART" id="SM00568">
    <property type="entry name" value="GRAM"/>
    <property type="match status" value="1"/>
</dbReference>
<dbReference type="PANTHER" id="PTHR46645">
    <property type="entry name" value="GRAM DOMAIN-CONTAINING PROTEIN 2B-RELATED"/>
    <property type="match status" value="1"/>
</dbReference>
<gene>
    <name evidence="5" type="primary">gramd2b</name>
</gene>
<evidence type="ECO:0000313" key="5">
    <source>
        <dbReference type="RefSeq" id="XP_029296276.1"/>
    </source>
</evidence>
<organism evidence="4 5">
    <name type="scientific">Cottoperca gobio</name>
    <name type="common">Frogmouth</name>
    <name type="synonym">Aphritis gobio</name>
    <dbReference type="NCBI Taxonomy" id="56716"/>
    <lineage>
        <taxon>Eukaryota</taxon>
        <taxon>Metazoa</taxon>
        <taxon>Chordata</taxon>
        <taxon>Craniata</taxon>
        <taxon>Vertebrata</taxon>
        <taxon>Euteleostomi</taxon>
        <taxon>Actinopterygii</taxon>
        <taxon>Neopterygii</taxon>
        <taxon>Teleostei</taxon>
        <taxon>Neoteleostei</taxon>
        <taxon>Acanthomorphata</taxon>
        <taxon>Eupercaria</taxon>
        <taxon>Perciformes</taxon>
        <taxon>Notothenioidei</taxon>
        <taxon>Bovichtidae</taxon>
        <taxon>Cottoperca</taxon>
    </lineage>
</organism>
<dbReference type="FunFam" id="2.30.29.30:FF:000086">
    <property type="entry name" value="GRAM domain-containing protein 2B isoform 2"/>
    <property type="match status" value="1"/>
</dbReference>
<dbReference type="Pfam" id="PF02893">
    <property type="entry name" value="GRAM"/>
    <property type="match status" value="1"/>
</dbReference>
<dbReference type="InterPro" id="IPR052633">
    <property type="entry name" value="GRAM_domain_protein_2B"/>
</dbReference>
<feature type="domain" description="GRAM" evidence="3">
    <location>
        <begin position="101"/>
        <end position="168"/>
    </location>
</feature>
<evidence type="ECO:0000313" key="4">
    <source>
        <dbReference type="Proteomes" id="UP000504630"/>
    </source>
</evidence>
<dbReference type="CTD" id="65983"/>
<keyword evidence="2" id="KW-0472">Membrane</keyword>
<keyword evidence="2" id="KW-0812">Transmembrane</keyword>
<evidence type="ECO:0000259" key="3">
    <source>
        <dbReference type="SMART" id="SM00568"/>
    </source>
</evidence>
<dbReference type="GeneID" id="115013869"/>
<evidence type="ECO:0000256" key="1">
    <source>
        <dbReference type="SAM" id="MobiDB-lite"/>
    </source>
</evidence>
<dbReference type="AlphaFoldDB" id="A0A6J2QF36"/>
<dbReference type="OrthoDB" id="74360at2759"/>
<dbReference type="InParanoid" id="A0A6J2QF36"/>
<feature type="transmembrane region" description="Helical" evidence="2">
    <location>
        <begin position="343"/>
        <end position="364"/>
    </location>
</feature>
<sequence length="426" mass="49387">MTEHCVKLQDDAMKYNRGTAKHEDYHSDIENMEERQRYERMVNEPVRAMDPEQQEMSGRRKPVLIRSKTFDHSLLTQVQTESDPKIERKKSHYSQLSKSNCQYHKIFKEISKEEQLRQSYTCALQKDILYQGRMFVSDHWICFHSKVFGKDTKIAIPVMSVTHFKKTKTAILLPNALVIATANDRYLFVSFLSRDNTYKFLMSICFHLEEKSPCSSPVPCSAENSFRGQRSPLQPRFPLNFPGDFCDLDVAVRQRRQEMEESSSSDSQTPDYDKIAEFPVPPFLDVVKRTDSAAPPEHKDYQHKVKNQHQNKQSPDTQQHHTHHTGKELAIDSRTVKPVSLNALLFVYLLLVCVLVLSSCYLAFKIVALEQRLTKLGSISEFTHQEHDFLRGSDVNTELFSELLTINLMKLEKVQKNLQRLLDEAA</sequence>